<dbReference type="InterPro" id="IPR013785">
    <property type="entry name" value="Aldolase_TIM"/>
</dbReference>
<dbReference type="InterPro" id="IPR001585">
    <property type="entry name" value="TAL/FSA"/>
</dbReference>
<proteinExistence type="predicted"/>
<dbReference type="Proteomes" id="UP000239735">
    <property type="component" value="Unassembled WGS sequence"/>
</dbReference>
<dbReference type="GO" id="GO:0005975">
    <property type="term" value="P:carbohydrate metabolic process"/>
    <property type="evidence" value="ECO:0007669"/>
    <property type="project" value="InterPro"/>
</dbReference>
<sequence>MAPIAAALQFKSPLHKMTQTTPTCLWNDSASIEDLTYSIEHGAVGATCNPSIAVSVLKKEMAVWKPRILELAAAHPELNEDDLSWRIVEEISVNAARLLLPIFEREKGRNGRLSIQTDPRNYRNTDAMLAQAIHFSRLAPNMIVKIAATRAGIPAIEEATYRGISINATVSFTLPQAIAVAEAVERGLKRRESEGADISSMGPICTLMVGRLDDWLKVLHDKQNLSVDPGYLEWAGVAVFKKAYKIFRERGYRARLLSAAFRNHMHWSEFIGGDVVISPPCAWQKRYNESDIEVISRIDTPVEPRIVETLLAKFPDFKRAYNENGLTPEEFDAFGSTRRTLRQFIAAVAEMNAIVRDIILPNPDTE</sequence>
<gene>
    <name evidence="2" type="ORF">SBA5_320061</name>
</gene>
<dbReference type="EMBL" id="OKRB01000089">
    <property type="protein sequence ID" value="SPE21687.1"/>
    <property type="molecule type" value="Genomic_DNA"/>
</dbReference>
<protein>
    <submittedName>
        <fullName evidence="2">Transaldolase</fullName>
    </submittedName>
</protein>
<organism evidence="2 3">
    <name type="scientific">Candidatus Sulfuritelmatomonas gaucii</name>
    <dbReference type="NCBI Taxonomy" id="2043161"/>
    <lineage>
        <taxon>Bacteria</taxon>
        <taxon>Pseudomonadati</taxon>
        <taxon>Acidobacteriota</taxon>
        <taxon>Terriglobia</taxon>
        <taxon>Terriglobales</taxon>
        <taxon>Acidobacteriaceae</taxon>
        <taxon>Candidatus Sulfuritelmatomonas</taxon>
    </lineage>
</organism>
<dbReference type="Gene3D" id="3.20.20.70">
    <property type="entry name" value="Aldolase class I"/>
    <property type="match status" value="1"/>
</dbReference>
<dbReference type="SUPFAM" id="SSF51569">
    <property type="entry name" value="Aldolase"/>
    <property type="match status" value="1"/>
</dbReference>
<dbReference type="PANTHER" id="PTHR10683">
    <property type="entry name" value="TRANSALDOLASE"/>
    <property type="match status" value="1"/>
</dbReference>
<dbReference type="Pfam" id="PF00923">
    <property type="entry name" value="TAL_FSA"/>
    <property type="match status" value="1"/>
</dbReference>
<reference evidence="3" key="1">
    <citation type="submission" date="2018-02" db="EMBL/GenBank/DDBJ databases">
        <authorList>
            <person name="Hausmann B."/>
        </authorList>
    </citation>
    <scope>NUCLEOTIDE SEQUENCE [LARGE SCALE GENOMIC DNA]</scope>
    <source>
        <strain evidence="3">Peat soil MAG SbA5</strain>
    </source>
</reference>
<evidence type="ECO:0000256" key="1">
    <source>
        <dbReference type="ARBA" id="ARBA00023270"/>
    </source>
</evidence>
<accession>A0A2N9LEI9</accession>
<dbReference type="AlphaFoldDB" id="A0A2N9LEI9"/>
<name>A0A2N9LEI9_9BACT</name>
<evidence type="ECO:0000313" key="2">
    <source>
        <dbReference type="EMBL" id="SPE21687.1"/>
    </source>
</evidence>
<evidence type="ECO:0000313" key="3">
    <source>
        <dbReference type="Proteomes" id="UP000239735"/>
    </source>
</evidence>
<keyword evidence="1" id="KW-0704">Schiff base</keyword>